<evidence type="ECO:0000313" key="1">
    <source>
        <dbReference type="EMBL" id="GFY30578.1"/>
    </source>
</evidence>
<sequence length="148" mass="16760">MYNLLSQAIVSQTRFPLCHTMVGSTYAAGMHLSSRRRLPVYDYHHWTYRSVTYLRTHFSSIRVSKETYEGLPQLVGGCAYVALAAPIRLKLAPFRCSSHLCYTARELLTTDHVILSHGQVTWTTPELAPLSLNYHTTPTGGRFSSRQI</sequence>
<protein>
    <submittedName>
        <fullName evidence="1">Uncharacterized protein</fullName>
    </submittedName>
</protein>
<organism evidence="1 2">
    <name type="scientific">Trichonephila clavipes</name>
    <name type="common">Golden silk orbweaver</name>
    <name type="synonym">Nephila clavipes</name>
    <dbReference type="NCBI Taxonomy" id="2585209"/>
    <lineage>
        <taxon>Eukaryota</taxon>
        <taxon>Metazoa</taxon>
        <taxon>Ecdysozoa</taxon>
        <taxon>Arthropoda</taxon>
        <taxon>Chelicerata</taxon>
        <taxon>Arachnida</taxon>
        <taxon>Araneae</taxon>
        <taxon>Araneomorphae</taxon>
        <taxon>Entelegynae</taxon>
        <taxon>Araneoidea</taxon>
        <taxon>Nephilidae</taxon>
        <taxon>Trichonephila</taxon>
    </lineage>
</organism>
<evidence type="ECO:0000313" key="2">
    <source>
        <dbReference type="Proteomes" id="UP000887159"/>
    </source>
</evidence>
<reference evidence="1" key="1">
    <citation type="submission" date="2020-08" db="EMBL/GenBank/DDBJ databases">
        <title>Multicomponent nature underlies the extraordinary mechanical properties of spider dragline silk.</title>
        <authorList>
            <person name="Kono N."/>
            <person name="Nakamura H."/>
            <person name="Mori M."/>
            <person name="Yoshida Y."/>
            <person name="Ohtoshi R."/>
            <person name="Malay A.D."/>
            <person name="Moran D.A.P."/>
            <person name="Tomita M."/>
            <person name="Numata K."/>
            <person name="Arakawa K."/>
        </authorList>
    </citation>
    <scope>NUCLEOTIDE SEQUENCE</scope>
</reference>
<dbReference type="AlphaFoldDB" id="A0A8X6W8Z3"/>
<gene>
    <name evidence="1" type="ORF">TNCV_3117401</name>
</gene>
<dbReference type="Proteomes" id="UP000887159">
    <property type="component" value="Unassembled WGS sequence"/>
</dbReference>
<proteinExistence type="predicted"/>
<name>A0A8X6W8Z3_TRICX</name>
<keyword evidence="2" id="KW-1185">Reference proteome</keyword>
<dbReference type="EMBL" id="BMAU01021394">
    <property type="protein sequence ID" value="GFY30578.1"/>
    <property type="molecule type" value="Genomic_DNA"/>
</dbReference>
<comment type="caution">
    <text evidence="1">The sequence shown here is derived from an EMBL/GenBank/DDBJ whole genome shotgun (WGS) entry which is preliminary data.</text>
</comment>
<accession>A0A8X6W8Z3</accession>